<name>A0ABT6ZI54_9ACTN</name>
<proteinExistence type="predicted"/>
<organism evidence="1 2">
    <name type="scientific">Kribbibacterium absianum</name>
    <dbReference type="NCBI Taxonomy" id="3044210"/>
    <lineage>
        <taxon>Bacteria</taxon>
        <taxon>Bacillati</taxon>
        <taxon>Actinomycetota</taxon>
        <taxon>Coriobacteriia</taxon>
        <taxon>Coriobacteriales</taxon>
        <taxon>Kribbibacteriaceae</taxon>
        <taxon>Kribbibacterium</taxon>
    </lineage>
</organism>
<dbReference type="EMBL" id="JASJEX010000001">
    <property type="protein sequence ID" value="MDJ1128737.1"/>
    <property type="molecule type" value="Genomic_DNA"/>
</dbReference>
<accession>A0ABT6ZI54</accession>
<comment type="caution">
    <text evidence="1">The sequence shown here is derived from an EMBL/GenBank/DDBJ whole genome shotgun (WGS) entry which is preliminary data.</text>
</comment>
<dbReference type="RefSeq" id="WP_283712377.1">
    <property type="nucleotide sequence ID" value="NZ_JASJEW010000001.1"/>
</dbReference>
<keyword evidence="2" id="KW-1185">Reference proteome</keyword>
<protein>
    <submittedName>
        <fullName evidence="1">Uncharacterized protein</fullName>
    </submittedName>
</protein>
<evidence type="ECO:0000313" key="2">
    <source>
        <dbReference type="Proteomes" id="UP001431693"/>
    </source>
</evidence>
<dbReference type="Proteomes" id="UP001431693">
    <property type="component" value="Unassembled WGS sequence"/>
</dbReference>
<sequence>MPSARYVVEFVGQPSGKKRNSQFIAGYLDKKDVLALCRDLGVAAPAFTTDAKAVKATLEAAGEDTEGADLECAFFSSKEGAQELAEKLDASELEPPAVAQAGIDADLVYGVRTATWQKDGTVRIR</sequence>
<evidence type="ECO:0000313" key="1">
    <source>
        <dbReference type="EMBL" id="MDJ1128737.1"/>
    </source>
</evidence>
<gene>
    <name evidence="1" type="ORF">QJ043_01365</name>
</gene>
<reference evidence="1" key="1">
    <citation type="submission" date="2023-05" db="EMBL/GenBank/DDBJ databases">
        <title>[olsenella] sp. nov., isolated from a pig farm feces dump.</title>
        <authorList>
            <person name="Chang Y.-H."/>
        </authorList>
    </citation>
    <scope>NUCLEOTIDE SEQUENCE</scope>
    <source>
        <strain evidence="1">YH-ols2217</strain>
    </source>
</reference>